<feature type="compositionally biased region" description="Low complexity" evidence="12">
    <location>
        <begin position="209"/>
        <end position="223"/>
    </location>
</feature>
<evidence type="ECO:0000313" key="15">
    <source>
        <dbReference type="Proteomes" id="UP000323011"/>
    </source>
</evidence>
<dbReference type="InterPro" id="IPR051131">
    <property type="entry name" value="NEK_Ser/Thr_kinase_NIMA"/>
</dbReference>
<dbReference type="PROSITE" id="PS00107">
    <property type="entry name" value="PROTEIN_KINASE_ATP"/>
    <property type="match status" value="1"/>
</dbReference>
<dbReference type="SMART" id="SM00220">
    <property type="entry name" value="S_TKc"/>
    <property type="match status" value="1"/>
</dbReference>
<dbReference type="Pfam" id="PF00069">
    <property type="entry name" value="Pkinase"/>
    <property type="match status" value="2"/>
</dbReference>
<dbReference type="Gene3D" id="3.30.200.20">
    <property type="entry name" value="Phosphorylase Kinase, domain 1"/>
    <property type="match status" value="1"/>
</dbReference>
<comment type="catalytic activity">
    <reaction evidence="9">
        <text>L-seryl-[protein] + ATP = O-phospho-L-seryl-[protein] + ADP + H(+)</text>
        <dbReference type="Rhea" id="RHEA:17989"/>
        <dbReference type="Rhea" id="RHEA-COMP:9863"/>
        <dbReference type="Rhea" id="RHEA-COMP:11604"/>
        <dbReference type="ChEBI" id="CHEBI:15378"/>
        <dbReference type="ChEBI" id="CHEBI:29999"/>
        <dbReference type="ChEBI" id="CHEBI:30616"/>
        <dbReference type="ChEBI" id="CHEBI:83421"/>
        <dbReference type="ChEBI" id="CHEBI:456216"/>
        <dbReference type="EC" id="2.7.11.1"/>
    </reaction>
</comment>
<accession>A0A5A8CL90</accession>
<dbReference type="CDD" id="cd08215">
    <property type="entry name" value="STKc_Nek"/>
    <property type="match status" value="1"/>
</dbReference>
<dbReference type="FunFam" id="3.30.200.20:FF:000097">
    <property type="entry name" value="Probable serine/threonine-protein kinase nek1"/>
    <property type="match status" value="1"/>
</dbReference>
<proteinExistence type="inferred from homology"/>
<evidence type="ECO:0000313" key="14">
    <source>
        <dbReference type="EMBL" id="KAA0152591.1"/>
    </source>
</evidence>
<dbReference type="EC" id="2.7.11.1" evidence="2"/>
<keyword evidence="4" id="KW-0808">Transferase</keyword>
<evidence type="ECO:0000256" key="9">
    <source>
        <dbReference type="ARBA" id="ARBA00048679"/>
    </source>
</evidence>
<evidence type="ECO:0000259" key="13">
    <source>
        <dbReference type="PROSITE" id="PS50011"/>
    </source>
</evidence>
<dbReference type="SUPFAM" id="SSF56112">
    <property type="entry name" value="Protein kinase-like (PK-like)"/>
    <property type="match status" value="1"/>
</dbReference>
<dbReference type="PIRSF" id="PIRSF000654">
    <property type="entry name" value="Integrin-linked_kinase"/>
    <property type="match status" value="1"/>
</dbReference>
<evidence type="ECO:0000256" key="12">
    <source>
        <dbReference type="SAM" id="MobiDB-lite"/>
    </source>
</evidence>
<comment type="caution">
    <text evidence="14">The sequence shown here is derived from an EMBL/GenBank/DDBJ whole genome shotgun (WGS) entry which is preliminary data.</text>
</comment>
<gene>
    <name evidence="14" type="ORF">FNF29_03818</name>
</gene>
<dbReference type="GO" id="GO:0004674">
    <property type="term" value="F:protein serine/threonine kinase activity"/>
    <property type="evidence" value="ECO:0007669"/>
    <property type="project" value="UniProtKB-KW"/>
</dbReference>
<evidence type="ECO:0000256" key="8">
    <source>
        <dbReference type="ARBA" id="ARBA00047899"/>
    </source>
</evidence>
<evidence type="ECO:0000256" key="5">
    <source>
        <dbReference type="ARBA" id="ARBA00022741"/>
    </source>
</evidence>
<dbReference type="AlphaFoldDB" id="A0A5A8CL90"/>
<comment type="catalytic activity">
    <reaction evidence="8">
        <text>L-threonyl-[protein] + ATP = O-phospho-L-threonyl-[protein] + ADP + H(+)</text>
        <dbReference type="Rhea" id="RHEA:46608"/>
        <dbReference type="Rhea" id="RHEA-COMP:11060"/>
        <dbReference type="Rhea" id="RHEA-COMP:11605"/>
        <dbReference type="ChEBI" id="CHEBI:15378"/>
        <dbReference type="ChEBI" id="CHEBI:30013"/>
        <dbReference type="ChEBI" id="CHEBI:30616"/>
        <dbReference type="ChEBI" id="CHEBI:61977"/>
        <dbReference type="ChEBI" id="CHEBI:456216"/>
        <dbReference type="EC" id="2.7.11.1"/>
    </reaction>
</comment>
<feature type="domain" description="Protein kinase" evidence="13">
    <location>
        <begin position="27"/>
        <end position="341"/>
    </location>
</feature>
<feature type="region of interest" description="Disordered" evidence="12">
    <location>
        <begin position="1"/>
        <end position="20"/>
    </location>
</feature>
<reference evidence="14 15" key="1">
    <citation type="submission" date="2019-07" db="EMBL/GenBank/DDBJ databases">
        <title>Genomes of Cafeteria roenbergensis.</title>
        <authorList>
            <person name="Fischer M.G."/>
            <person name="Hackl T."/>
            <person name="Roman M."/>
        </authorList>
    </citation>
    <scope>NUCLEOTIDE SEQUENCE [LARGE SCALE GENOMIC DNA]</scope>
    <source>
        <strain evidence="14 15">BVI</strain>
    </source>
</reference>
<feature type="compositionally biased region" description="Basic and acidic residues" evidence="12">
    <location>
        <begin position="171"/>
        <end position="181"/>
    </location>
</feature>
<dbReference type="InterPro" id="IPR011009">
    <property type="entry name" value="Kinase-like_dom_sf"/>
</dbReference>
<evidence type="ECO:0000256" key="1">
    <source>
        <dbReference type="ARBA" id="ARBA00010886"/>
    </source>
</evidence>
<dbReference type="PANTHER" id="PTHR44899">
    <property type="entry name" value="CAMK FAMILY PROTEIN KINASE"/>
    <property type="match status" value="1"/>
</dbReference>
<dbReference type="EMBL" id="VLTN01000020">
    <property type="protein sequence ID" value="KAA0152591.1"/>
    <property type="molecule type" value="Genomic_DNA"/>
</dbReference>
<comment type="similarity">
    <text evidence="1">Belongs to the protein kinase superfamily. NEK Ser/Thr protein kinase family. NIMA subfamily.</text>
</comment>
<keyword evidence="7 10" id="KW-0067">ATP-binding</keyword>
<dbReference type="OMA" id="NNKDIWA"/>
<dbReference type="Gene3D" id="1.10.510.10">
    <property type="entry name" value="Transferase(Phosphotransferase) domain 1"/>
    <property type="match status" value="1"/>
</dbReference>
<dbReference type="InterPro" id="IPR000719">
    <property type="entry name" value="Prot_kinase_dom"/>
</dbReference>
<keyword evidence="6" id="KW-0418">Kinase</keyword>
<dbReference type="InterPro" id="IPR008271">
    <property type="entry name" value="Ser/Thr_kinase_AS"/>
</dbReference>
<keyword evidence="15" id="KW-1185">Reference proteome</keyword>
<dbReference type="Proteomes" id="UP000323011">
    <property type="component" value="Unassembled WGS sequence"/>
</dbReference>
<dbReference type="InterPro" id="IPR017441">
    <property type="entry name" value="Protein_kinase_ATP_BS"/>
</dbReference>
<protein>
    <recommendedName>
        <fullName evidence="2">non-specific serine/threonine protein kinase</fullName>
        <ecNumber evidence="2">2.7.11.1</ecNumber>
    </recommendedName>
</protein>
<evidence type="ECO:0000256" key="6">
    <source>
        <dbReference type="ARBA" id="ARBA00022777"/>
    </source>
</evidence>
<evidence type="ECO:0000256" key="11">
    <source>
        <dbReference type="RuleBase" id="RU000304"/>
    </source>
</evidence>
<sequence>MASKSGDSGDEAALEASGPRPSTLDDFDVLERLGRGSFGAVFRARRHADGAQYVIKKIDIHDMPPAEQLGAAREAQIMAALDHPHVVRYFDSFVDGGVLCIVMELCRGGDLQAWLKQRDGRALPERTVWRVFLELCLALHYLHSQRVLHRDLKTANVFLVDPVDDGSPAEPARRDDQRGEAEEGGDIAPVAEPAAEGARAGSGGPPAAGPGSSSSSAPEAVAGQGSGAGPRVSVKIGDLGVARVLGSQTHFARTCVGTPFYLSPELVNGAEYDGRSDVWALGCILYELCTLRHPFDARNQGALIFKIMQGRYPALPEGRYSADLAGLVDRLLAGQAPKPAR</sequence>
<feature type="binding site" evidence="10">
    <location>
        <position position="57"/>
    </location>
    <ligand>
        <name>ATP</name>
        <dbReference type="ChEBI" id="CHEBI:30616"/>
    </ligand>
</feature>
<evidence type="ECO:0000256" key="4">
    <source>
        <dbReference type="ARBA" id="ARBA00022679"/>
    </source>
</evidence>
<dbReference type="PROSITE" id="PS50011">
    <property type="entry name" value="PROTEIN_KINASE_DOM"/>
    <property type="match status" value="1"/>
</dbReference>
<dbReference type="GO" id="GO:0005524">
    <property type="term" value="F:ATP binding"/>
    <property type="evidence" value="ECO:0007669"/>
    <property type="project" value="UniProtKB-UniRule"/>
</dbReference>
<keyword evidence="3 11" id="KW-0723">Serine/threonine-protein kinase</keyword>
<feature type="region of interest" description="Disordered" evidence="12">
    <location>
        <begin position="163"/>
        <end position="229"/>
    </location>
</feature>
<evidence type="ECO:0000256" key="2">
    <source>
        <dbReference type="ARBA" id="ARBA00012513"/>
    </source>
</evidence>
<evidence type="ECO:0000256" key="7">
    <source>
        <dbReference type="ARBA" id="ARBA00022840"/>
    </source>
</evidence>
<feature type="compositionally biased region" description="Low complexity" evidence="12">
    <location>
        <begin position="188"/>
        <end position="199"/>
    </location>
</feature>
<name>A0A5A8CL90_CAFRO</name>
<evidence type="ECO:0000256" key="10">
    <source>
        <dbReference type="PROSITE-ProRule" id="PRU10141"/>
    </source>
</evidence>
<dbReference type="PROSITE" id="PS00108">
    <property type="entry name" value="PROTEIN_KINASE_ST"/>
    <property type="match status" value="1"/>
</dbReference>
<evidence type="ECO:0000256" key="3">
    <source>
        <dbReference type="ARBA" id="ARBA00022527"/>
    </source>
</evidence>
<keyword evidence="5 10" id="KW-0547">Nucleotide-binding</keyword>
<organism evidence="14 15">
    <name type="scientific">Cafeteria roenbergensis</name>
    <name type="common">Marine flagellate</name>
    <dbReference type="NCBI Taxonomy" id="33653"/>
    <lineage>
        <taxon>Eukaryota</taxon>
        <taxon>Sar</taxon>
        <taxon>Stramenopiles</taxon>
        <taxon>Bigyra</taxon>
        <taxon>Opalozoa</taxon>
        <taxon>Bicosoecida</taxon>
        <taxon>Cafeteriaceae</taxon>
        <taxon>Cafeteria</taxon>
    </lineage>
</organism>